<evidence type="ECO:0000313" key="2">
    <source>
        <dbReference type="Proteomes" id="UP001057291"/>
    </source>
</evidence>
<evidence type="ECO:0000313" key="1">
    <source>
        <dbReference type="EMBL" id="GIM47034.1"/>
    </source>
</evidence>
<dbReference type="AlphaFoldDB" id="A0AAV4LHN9"/>
<reference evidence="1" key="1">
    <citation type="journal article" date="2023" name="Int. J. Syst. Evol. Microbiol.">
        <title>Collibacillus ludicampi gen. nov., sp. nov., a new soil bacterium of the family Alicyclobacillaceae.</title>
        <authorList>
            <person name="Jojima T."/>
            <person name="Ioku Y."/>
            <person name="Fukuta Y."/>
            <person name="Shirasaka N."/>
            <person name="Matsumura Y."/>
            <person name="Mori M."/>
        </authorList>
    </citation>
    <scope>NUCLEOTIDE SEQUENCE</scope>
    <source>
        <strain evidence="1">TP075</strain>
    </source>
</reference>
<name>A0AAV4LHN9_9BACL</name>
<protein>
    <submittedName>
        <fullName evidence="1">Uncharacterized protein</fullName>
    </submittedName>
</protein>
<gene>
    <name evidence="1" type="ORF">DNHGIG_25830</name>
</gene>
<dbReference type="InterPro" id="IPR056209">
    <property type="entry name" value="SU10_adaptor"/>
</dbReference>
<proteinExistence type="predicted"/>
<dbReference type="Pfam" id="PF24175">
    <property type="entry name" value="SU10_adaptor"/>
    <property type="match status" value="1"/>
</dbReference>
<dbReference type="EMBL" id="BOQE01000001">
    <property type="protein sequence ID" value="GIM47034.1"/>
    <property type="molecule type" value="Genomic_DNA"/>
</dbReference>
<dbReference type="RefSeq" id="WP_282200058.1">
    <property type="nucleotide sequence ID" value="NZ_BOQE01000001.1"/>
</dbReference>
<organism evidence="1 2">
    <name type="scientific">Collibacillus ludicampi</name>
    <dbReference type="NCBI Taxonomy" id="2771369"/>
    <lineage>
        <taxon>Bacteria</taxon>
        <taxon>Bacillati</taxon>
        <taxon>Bacillota</taxon>
        <taxon>Bacilli</taxon>
        <taxon>Bacillales</taxon>
        <taxon>Alicyclobacillaceae</taxon>
        <taxon>Collibacillus</taxon>
    </lineage>
</organism>
<comment type="caution">
    <text evidence="1">The sequence shown here is derived from an EMBL/GenBank/DDBJ whole genome shotgun (WGS) entry which is preliminary data.</text>
</comment>
<dbReference type="Proteomes" id="UP001057291">
    <property type="component" value="Unassembled WGS sequence"/>
</dbReference>
<accession>A0AAV4LHN9</accession>
<keyword evidence="2" id="KW-1185">Reference proteome</keyword>
<sequence>MATIADYRLSVRTMIRDTAGLGATPNPSQFIFQDWEIDAFTQSAVLAYSKYRGRRKPYTLTLQPGQSQYPLPADWMTVDLASFHQAIGLDSDVDLSQFASFVLPSLNPSIPLKDLTFDWYDSDQFVLVSPTPQATATINFAYFAAHTVDQNGSSIPSADFDYVVLAAASRVLDTLAVDRGMKMQKYKIGQGLMIDDSEVAKRLQEQAKAYWERFEQFVRFRPFGVMG</sequence>